<dbReference type="Pfam" id="PF01957">
    <property type="entry name" value="NfeD"/>
    <property type="match status" value="1"/>
</dbReference>
<comment type="caution">
    <text evidence="9">The sequence shown here is derived from an EMBL/GenBank/DDBJ whole genome shotgun (WGS) entry which is preliminary data.</text>
</comment>
<keyword evidence="2 5" id="KW-0812">Transmembrane</keyword>
<feature type="domain" description="NfeD1b N-terminal" evidence="8">
    <location>
        <begin position="30"/>
        <end position="208"/>
    </location>
</feature>
<evidence type="ECO:0000256" key="5">
    <source>
        <dbReference type="SAM" id="Phobius"/>
    </source>
</evidence>
<evidence type="ECO:0000259" key="7">
    <source>
        <dbReference type="Pfam" id="PF24961"/>
    </source>
</evidence>
<dbReference type="Proteomes" id="UP000467132">
    <property type="component" value="Unassembled WGS sequence"/>
</dbReference>
<dbReference type="RefSeq" id="WP_160197483.1">
    <property type="nucleotide sequence ID" value="NZ_QXXA01000009.1"/>
</dbReference>
<proteinExistence type="predicted"/>
<organism evidence="9 10">
    <name type="scientific">Senegalia massiliensis</name>
    <dbReference type="NCBI Taxonomy" id="1720316"/>
    <lineage>
        <taxon>Bacteria</taxon>
        <taxon>Bacillati</taxon>
        <taxon>Bacillota</taxon>
        <taxon>Clostridia</taxon>
        <taxon>Eubacteriales</taxon>
        <taxon>Clostridiaceae</taxon>
        <taxon>Senegalia</taxon>
    </lineage>
</organism>
<dbReference type="SUPFAM" id="SSF141322">
    <property type="entry name" value="NfeD domain-like"/>
    <property type="match status" value="1"/>
</dbReference>
<dbReference type="InterPro" id="IPR052165">
    <property type="entry name" value="Membrane_assoc_protease"/>
</dbReference>
<comment type="subcellular location">
    <subcellularLocation>
        <location evidence="1">Membrane</location>
        <topology evidence="1">Multi-pass membrane protein</topology>
    </subcellularLocation>
</comment>
<dbReference type="Gene3D" id="3.90.226.10">
    <property type="entry name" value="2-enoyl-CoA Hydratase, Chain A, domain 1"/>
    <property type="match status" value="1"/>
</dbReference>
<evidence type="ECO:0000259" key="8">
    <source>
        <dbReference type="Pfam" id="PF25145"/>
    </source>
</evidence>
<keyword evidence="3 5" id="KW-1133">Transmembrane helix</keyword>
<dbReference type="Pfam" id="PF24961">
    <property type="entry name" value="NfeD_membrane"/>
    <property type="match status" value="1"/>
</dbReference>
<feature type="transmembrane region" description="Helical" evidence="5">
    <location>
        <begin position="272"/>
        <end position="290"/>
    </location>
</feature>
<feature type="domain" description="NfeD integral membrane" evidence="7">
    <location>
        <begin position="228"/>
        <end position="342"/>
    </location>
</feature>
<dbReference type="PANTHER" id="PTHR33507">
    <property type="entry name" value="INNER MEMBRANE PROTEIN YBBJ"/>
    <property type="match status" value="1"/>
</dbReference>
<reference evidence="9 10" key="1">
    <citation type="submission" date="2018-08" db="EMBL/GenBank/DDBJ databases">
        <title>Murine metabolic-syndrome-specific gut microbial biobank.</title>
        <authorList>
            <person name="Liu C."/>
        </authorList>
    </citation>
    <scope>NUCLEOTIDE SEQUENCE [LARGE SCALE GENOMIC DNA]</scope>
    <source>
        <strain evidence="9 10">583</strain>
    </source>
</reference>
<dbReference type="PANTHER" id="PTHR33507:SF3">
    <property type="entry name" value="INNER MEMBRANE PROTEIN YBBJ"/>
    <property type="match status" value="1"/>
</dbReference>
<protein>
    <submittedName>
        <fullName evidence="9">Nodulation protein NfeD</fullName>
    </submittedName>
</protein>
<dbReference type="Gene3D" id="2.40.50.140">
    <property type="entry name" value="Nucleic acid-binding proteins"/>
    <property type="match status" value="1"/>
</dbReference>
<feature type="transmembrane region" description="Helical" evidence="5">
    <location>
        <begin position="222"/>
        <end position="242"/>
    </location>
</feature>
<dbReference type="InterPro" id="IPR002810">
    <property type="entry name" value="NfeD-like_C"/>
</dbReference>
<dbReference type="OrthoDB" id="9806253at2"/>
<feature type="transmembrane region" description="Helical" evidence="5">
    <location>
        <begin position="321"/>
        <end position="341"/>
    </location>
</feature>
<evidence type="ECO:0000256" key="1">
    <source>
        <dbReference type="ARBA" id="ARBA00004141"/>
    </source>
</evidence>
<sequence>MNKKILLIIFTILLIISSTTLVFADTGKDVYVIPIKGDIDNSTYQFVQRELNNALKSDPQAIIFEIDTYGGYIDQAEKIKNLIVRLDVPTISYVNTKAESAGVLLTISSDTIVMSSGSTIGSAEPIPNTEKTLSYWVEELRATAVSKDRDPELVASMADKSIKIDGVIDKGRLLNLNFRRAKELALADLLANNYNEILEELDIDYDEIIVSEIDFVTKIAKFIVNPYVLSLLLIIGFIAIVVEIFTMGFGGGATVAIISFALYFGSNFIVGNTGWTAMLLFIAGIILLVIEAIVPGFGIPGIGGILSIVVSIILASPDVQIAIYSIVIAFILSILVAYLFLKYGQKSPYFDKIVLNTKHEGDSGYSSTVNNIRYLDREGVAITTLRPSGTVMVEDKRLDAVTEGQFIKKGEKIKIVKIEGSKIVVRKI</sequence>
<feature type="domain" description="NfeD-like C-terminal" evidence="6">
    <location>
        <begin position="374"/>
        <end position="427"/>
    </location>
</feature>
<dbReference type="InterPro" id="IPR056738">
    <property type="entry name" value="NfeD1b_N"/>
</dbReference>
<accession>A0A845QZ27</accession>
<dbReference type="InterPro" id="IPR012340">
    <property type="entry name" value="NA-bd_OB-fold"/>
</dbReference>
<dbReference type="CDD" id="cd07021">
    <property type="entry name" value="Clp_protease_NfeD_like"/>
    <property type="match status" value="1"/>
</dbReference>
<gene>
    <name evidence="9" type="ORF">D3Z33_09155</name>
</gene>
<dbReference type="AlphaFoldDB" id="A0A845QZ27"/>
<evidence type="ECO:0000256" key="3">
    <source>
        <dbReference type="ARBA" id="ARBA00022989"/>
    </source>
</evidence>
<name>A0A845QZ27_9CLOT</name>
<keyword evidence="10" id="KW-1185">Reference proteome</keyword>
<dbReference type="Pfam" id="PF25145">
    <property type="entry name" value="NfeD1b_N"/>
    <property type="match status" value="1"/>
</dbReference>
<dbReference type="InterPro" id="IPR056739">
    <property type="entry name" value="NfeD_membrane"/>
</dbReference>
<evidence type="ECO:0000256" key="2">
    <source>
        <dbReference type="ARBA" id="ARBA00022692"/>
    </source>
</evidence>
<evidence type="ECO:0000256" key="4">
    <source>
        <dbReference type="ARBA" id="ARBA00023136"/>
    </source>
</evidence>
<dbReference type="GO" id="GO:0005886">
    <property type="term" value="C:plasma membrane"/>
    <property type="evidence" value="ECO:0007669"/>
    <property type="project" value="TreeGrafter"/>
</dbReference>
<evidence type="ECO:0000313" key="9">
    <source>
        <dbReference type="EMBL" id="NBI07019.1"/>
    </source>
</evidence>
<dbReference type="EMBL" id="QXXA01000009">
    <property type="protein sequence ID" value="NBI07019.1"/>
    <property type="molecule type" value="Genomic_DNA"/>
</dbReference>
<dbReference type="InterPro" id="IPR029045">
    <property type="entry name" value="ClpP/crotonase-like_dom_sf"/>
</dbReference>
<evidence type="ECO:0000313" key="10">
    <source>
        <dbReference type="Proteomes" id="UP000467132"/>
    </source>
</evidence>
<feature type="transmembrane region" description="Helical" evidence="5">
    <location>
        <begin position="249"/>
        <end position="266"/>
    </location>
</feature>
<keyword evidence="4 5" id="KW-0472">Membrane</keyword>
<dbReference type="SUPFAM" id="SSF52096">
    <property type="entry name" value="ClpP/crotonase"/>
    <property type="match status" value="1"/>
</dbReference>
<evidence type="ECO:0000259" key="6">
    <source>
        <dbReference type="Pfam" id="PF01957"/>
    </source>
</evidence>